<dbReference type="PROSITE" id="PS00640">
    <property type="entry name" value="THIOL_PROTEASE_ASN"/>
    <property type="match status" value="1"/>
</dbReference>
<dbReference type="InterPro" id="IPR025660">
    <property type="entry name" value="Pept_his_AS"/>
</dbReference>
<reference evidence="10" key="1">
    <citation type="journal article" date="2023" name="Mol. Biol. Evol.">
        <title>Third-Generation Sequencing Reveals the Adaptive Role of the Epigenome in Three Deep-Sea Polychaetes.</title>
        <authorList>
            <person name="Perez M."/>
            <person name="Aroh O."/>
            <person name="Sun Y."/>
            <person name="Lan Y."/>
            <person name="Juniper S.K."/>
            <person name="Young C.R."/>
            <person name="Angers B."/>
            <person name="Qian P.Y."/>
        </authorList>
    </citation>
    <scope>NUCLEOTIDE SEQUENCE</scope>
    <source>
        <strain evidence="10">R07B-5</strain>
    </source>
</reference>
<keyword evidence="7" id="KW-0732">Signal</keyword>
<feature type="domain" description="Cathepsin propeptide inhibitor" evidence="9">
    <location>
        <begin position="45"/>
        <end position="103"/>
    </location>
</feature>
<evidence type="ECO:0000259" key="9">
    <source>
        <dbReference type="SMART" id="SM00848"/>
    </source>
</evidence>
<evidence type="ECO:0000256" key="6">
    <source>
        <dbReference type="ARBA" id="ARBA00023157"/>
    </source>
</evidence>
<dbReference type="GO" id="GO:0008234">
    <property type="term" value="F:cysteine-type peptidase activity"/>
    <property type="evidence" value="ECO:0007669"/>
    <property type="project" value="UniProtKB-KW"/>
</dbReference>
<keyword evidence="11" id="KW-1185">Reference proteome</keyword>
<dbReference type="Proteomes" id="UP001209878">
    <property type="component" value="Unassembled WGS sequence"/>
</dbReference>
<dbReference type="CDD" id="cd02248">
    <property type="entry name" value="Peptidase_C1A"/>
    <property type="match status" value="1"/>
</dbReference>
<feature type="chain" id="PRO_5042003278" description="Cathepsin L" evidence="7">
    <location>
        <begin position="19"/>
        <end position="351"/>
    </location>
</feature>
<comment type="caution">
    <text evidence="10">The sequence shown here is derived from an EMBL/GenBank/DDBJ whole genome shotgun (WGS) entry which is preliminary data.</text>
</comment>
<dbReference type="InterPro" id="IPR013128">
    <property type="entry name" value="Peptidase_C1A"/>
</dbReference>
<evidence type="ECO:0000313" key="10">
    <source>
        <dbReference type="EMBL" id="KAK2190526.1"/>
    </source>
</evidence>
<dbReference type="PRINTS" id="PR00705">
    <property type="entry name" value="PAPAIN"/>
</dbReference>
<evidence type="ECO:0000313" key="11">
    <source>
        <dbReference type="Proteomes" id="UP001209878"/>
    </source>
</evidence>
<evidence type="ECO:0000256" key="1">
    <source>
        <dbReference type="ARBA" id="ARBA00008455"/>
    </source>
</evidence>
<dbReference type="PANTHER" id="PTHR12411">
    <property type="entry name" value="CYSTEINE PROTEASE FAMILY C1-RELATED"/>
    <property type="match status" value="1"/>
</dbReference>
<dbReference type="InterPro" id="IPR038765">
    <property type="entry name" value="Papain-like_cys_pep_sf"/>
</dbReference>
<feature type="signal peptide" evidence="7">
    <location>
        <begin position="1"/>
        <end position="18"/>
    </location>
</feature>
<keyword evidence="6" id="KW-1015">Disulfide bond</keyword>
<dbReference type="GO" id="GO:0006508">
    <property type="term" value="P:proteolysis"/>
    <property type="evidence" value="ECO:0007669"/>
    <property type="project" value="UniProtKB-KW"/>
</dbReference>
<dbReference type="SUPFAM" id="SSF54001">
    <property type="entry name" value="Cysteine proteinases"/>
    <property type="match status" value="1"/>
</dbReference>
<dbReference type="SMART" id="SM00645">
    <property type="entry name" value="Pept_C1"/>
    <property type="match status" value="1"/>
</dbReference>
<evidence type="ECO:0008006" key="12">
    <source>
        <dbReference type="Google" id="ProtNLM"/>
    </source>
</evidence>
<evidence type="ECO:0000256" key="7">
    <source>
        <dbReference type="SAM" id="SignalP"/>
    </source>
</evidence>
<dbReference type="AlphaFoldDB" id="A0AAD9UIE9"/>
<dbReference type="PROSITE" id="PS00639">
    <property type="entry name" value="THIOL_PROTEASE_HIS"/>
    <property type="match status" value="1"/>
</dbReference>
<evidence type="ECO:0000256" key="5">
    <source>
        <dbReference type="ARBA" id="ARBA00023145"/>
    </source>
</evidence>
<keyword evidence="3" id="KW-0378">Hydrolase</keyword>
<dbReference type="Gene3D" id="3.90.70.10">
    <property type="entry name" value="Cysteine proteinases"/>
    <property type="match status" value="1"/>
</dbReference>
<evidence type="ECO:0000256" key="4">
    <source>
        <dbReference type="ARBA" id="ARBA00022807"/>
    </source>
</evidence>
<sequence>MNPLVCAALCLLAAVTESAIVMQKPMSLIFEPKNFPSEAPFEQQWANFKMTHKKTYANDEDQRKQIFRTNLKKIEMHNYLHSVGLKSYTLGVNEYADMEHKEFVKVMNGLLKVNRTTRVSDRLTYLTPLNVKLDLPEEVDWRKKGYVTPVKNQGQCGSCWSFSTTGALEGQHFRKTGKLVSLSEQNLVDCSEKWGNHGCNGGLMDFAFQYIKDNDGVDTEISYPYLATEGVCHFKSSKVGATDGGFVDVPHGEEDKLKEALATVGPISIAIDASHPSFQLYKSGVYDEPQCSSTQLDHGVLVVGYGTLDGQDYWLVKNSWGETWGNEGYVYMARNKDNQCGVASQASYPVV</sequence>
<comment type="similarity">
    <text evidence="1">Belongs to the peptidase C1 family.</text>
</comment>
<organism evidence="10 11">
    <name type="scientific">Ridgeia piscesae</name>
    <name type="common">Tubeworm</name>
    <dbReference type="NCBI Taxonomy" id="27915"/>
    <lineage>
        <taxon>Eukaryota</taxon>
        <taxon>Metazoa</taxon>
        <taxon>Spiralia</taxon>
        <taxon>Lophotrochozoa</taxon>
        <taxon>Annelida</taxon>
        <taxon>Polychaeta</taxon>
        <taxon>Sedentaria</taxon>
        <taxon>Canalipalpata</taxon>
        <taxon>Sabellida</taxon>
        <taxon>Siboglinidae</taxon>
        <taxon>Ridgeia</taxon>
    </lineage>
</organism>
<feature type="domain" description="Peptidase C1A papain C-terminal" evidence="8">
    <location>
        <begin position="135"/>
        <end position="350"/>
    </location>
</feature>
<dbReference type="InterPro" id="IPR039417">
    <property type="entry name" value="Peptidase_C1A_papain-like"/>
</dbReference>
<dbReference type="InterPro" id="IPR000169">
    <property type="entry name" value="Pept_cys_AS"/>
</dbReference>
<gene>
    <name evidence="10" type="ORF">NP493_77g03066</name>
</gene>
<dbReference type="InterPro" id="IPR000668">
    <property type="entry name" value="Peptidase_C1A_C"/>
</dbReference>
<keyword evidence="2" id="KW-0645">Protease</keyword>
<dbReference type="Pfam" id="PF00112">
    <property type="entry name" value="Peptidase_C1"/>
    <property type="match status" value="1"/>
</dbReference>
<dbReference type="InterPro" id="IPR025661">
    <property type="entry name" value="Pept_asp_AS"/>
</dbReference>
<keyword evidence="4" id="KW-0788">Thiol protease</keyword>
<accession>A0AAD9UIE9</accession>
<dbReference type="SMART" id="SM00848">
    <property type="entry name" value="Inhibitor_I29"/>
    <property type="match status" value="1"/>
</dbReference>
<dbReference type="Pfam" id="PF08246">
    <property type="entry name" value="Inhibitor_I29"/>
    <property type="match status" value="1"/>
</dbReference>
<evidence type="ECO:0000259" key="8">
    <source>
        <dbReference type="SMART" id="SM00645"/>
    </source>
</evidence>
<dbReference type="PROSITE" id="PS00139">
    <property type="entry name" value="THIOL_PROTEASE_CYS"/>
    <property type="match status" value="1"/>
</dbReference>
<protein>
    <recommendedName>
        <fullName evidence="12">Cathepsin L</fullName>
    </recommendedName>
</protein>
<dbReference type="InterPro" id="IPR013201">
    <property type="entry name" value="Prot_inhib_I29"/>
</dbReference>
<evidence type="ECO:0000256" key="2">
    <source>
        <dbReference type="ARBA" id="ARBA00022670"/>
    </source>
</evidence>
<proteinExistence type="inferred from homology"/>
<dbReference type="FunFam" id="3.90.70.10:FF:000006">
    <property type="entry name" value="Cathepsin S"/>
    <property type="match status" value="1"/>
</dbReference>
<name>A0AAD9UIE9_RIDPI</name>
<keyword evidence="5" id="KW-0865">Zymogen</keyword>
<dbReference type="EMBL" id="JAODUO010000077">
    <property type="protein sequence ID" value="KAK2190526.1"/>
    <property type="molecule type" value="Genomic_DNA"/>
</dbReference>
<evidence type="ECO:0000256" key="3">
    <source>
        <dbReference type="ARBA" id="ARBA00022801"/>
    </source>
</evidence>